<organism evidence="3 4">
    <name type="scientific">Chaetomium fimeti</name>
    <dbReference type="NCBI Taxonomy" id="1854472"/>
    <lineage>
        <taxon>Eukaryota</taxon>
        <taxon>Fungi</taxon>
        <taxon>Dikarya</taxon>
        <taxon>Ascomycota</taxon>
        <taxon>Pezizomycotina</taxon>
        <taxon>Sordariomycetes</taxon>
        <taxon>Sordariomycetidae</taxon>
        <taxon>Sordariales</taxon>
        <taxon>Chaetomiaceae</taxon>
        <taxon>Chaetomium</taxon>
    </lineage>
</organism>
<dbReference type="InterPro" id="IPR003959">
    <property type="entry name" value="ATPase_AAA_core"/>
</dbReference>
<dbReference type="PANTHER" id="PTHR46411:SF2">
    <property type="entry name" value="AAA+ ATPASE DOMAIN-CONTAINING PROTEIN"/>
    <property type="match status" value="1"/>
</dbReference>
<dbReference type="AlphaFoldDB" id="A0AAE0HHJ4"/>
<dbReference type="InterPro" id="IPR003593">
    <property type="entry name" value="AAA+_ATPase"/>
</dbReference>
<accession>A0AAE0HHJ4</accession>
<feature type="region of interest" description="Disordered" evidence="1">
    <location>
        <begin position="13"/>
        <end position="41"/>
    </location>
</feature>
<dbReference type="Gene3D" id="3.40.50.300">
    <property type="entry name" value="P-loop containing nucleotide triphosphate hydrolases"/>
    <property type="match status" value="1"/>
</dbReference>
<dbReference type="Pfam" id="PF22942">
    <property type="entry name" value="DUF7025"/>
    <property type="match status" value="1"/>
</dbReference>
<dbReference type="Pfam" id="PF00004">
    <property type="entry name" value="AAA"/>
    <property type="match status" value="1"/>
</dbReference>
<dbReference type="InterPro" id="IPR027417">
    <property type="entry name" value="P-loop_NTPase"/>
</dbReference>
<dbReference type="GeneID" id="87843414"/>
<dbReference type="Proteomes" id="UP001278766">
    <property type="component" value="Unassembled WGS sequence"/>
</dbReference>
<dbReference type="EMBL" id="JAUEPN010000003">
    <property type="protein sequence ID" value="KAK3296663.1"/>
    <property type="molecule type" value="Genomic_DNA"/>
</dbReference>
<evidence type="ECO:0000259" key="2">
    <source>
        <dbReference type="SMART" id="SM00382"/>
    </source>
</evidence>
<comment type="caution">
    <text evidence="3">The sequence shown here is derived from an EMBL/GenBank/DDBJ whole genome shotgun (WGS) entry which is preliminary data.</text>
</comment>
<feature type="domain" description="AAA+ ATPase" evidence="2">
    <location>
        <begin position="562"/>
        <end position="690"/>
    </location>
</feature>
<protein>
    <recommendedName>
        <fullName evidence="2">AAA+ ATPase domain-containing protein</fullName>
    </recommendedName>
</protein>
<dbReference type="GO" id="GO:0005524">
    <property type="term" value="F:ATP binding"/>
    <property type="evidence" value="ECO:0007669"/>
    <property type="project" value="InterPro"/>
</dbReference>
<dbReference type="GO" id="GO:0016887">
    <property type="term" value="F:ATP hydrolysis activity"/>
    <property type="evidence" value="ECO:0007669"/>
    <property type="project" value="InterPro"/>
</dbReference>
<evidence type="ECO:0000256" key="1">
    <source>
        <dbReference type="SAM" id="MobiDB-lite"/>
    </source>
</evidence>
<proteinExistence type="predicted"/>
<dbReference type="PANTHER" id="PTHR46411">
    <property type="entry name" value="FAMILY ATPASE, PUTATIVE-RELATED"/>
    <property type="match status" value="1"/>
</dbReference>
<dbReference type="SUPFAM" id="SSF52540">
    <property type="entry name" value="P-loop containing nucleoside triphosphate hydrolases"/>
    <property type="match status" value="1"/>
</dbReference>
<dbReference type="SMART" id="SM00382">
    <property type="entry name" value="AAA"/>
    <property type="match status" value="1"/>
</dbReference>
<name>A0AAE0HHJ4_9PEZI</name>
<sequence length="820" mass="92042">MSVPDYETALPDIFSEGSIDDAPGSTPGIKGTDPNLKGNTHDKDVGAKMKSSAKGFADIIEYQKSNPDGGIDIQILQTSQYIPQGPKTKRKEKDYDSYAIVLRRTISQDLESKPRLVRVEIEIQSPALCAALRSIVCSTYEGTNFDTVPIQISSPFYELFFYHQDIKTRAEDKSIDSDLRRELLLLAGFITKNGLLSSIIQDHARYTEKGQVPGDMIWTLYPPNSLVVFNGNFVKECWVVRSVRRVVDNFGIDWWQVSGFRLGCNGSTPGLVRQNIMVARVTIRLYNISELRLVPTQYFRDWGKLEETFKARAELVTRVLGDTLCEYRAQTYNGTAWEGISAQETHDEAQPPPWGMKVKQIDERVLVDIKGFTNDQVNVTAELVDLRVRDGHRLETGQNASPGRGLVPSYRPAKSRCSDPQCQREECKVSAEGGLEHTPNFDIHKILEPRPFAHDTEVPPDDEIDYYPKDLDGLAKTVESVLGVPRKQLMLLFPALVPAFGLKSKRWRWVLADRLVEVAWSKKAFESLRLRLSTKQLIQCLVEGHKDSVNTGFDDVVAGKGQGLIFLLHGDVGLGKTLTAEGISDHLKRPLYSISGGELSTDVDRAEKRLDRVFDLTKRWNAVALLDEADVLLCKRNSSEMDRNAMVGGKYLFLRKLEYFQGVLFLTTNRKQDLDEAFKSRIHVTISYPALDAAARSAIWRDLVNKNAQAGVNVDASWTTEDELYDALGELNFNGRTIKNILRTAAAYSYGDRKPLNARHVLTIVQTELSELSDDSLVVPENSGAVDDGRERQERGHVKRALEELEQLVQSREKASNMAG</sequence>
<evidence type="ECO:0000313" key="3">
    <source>
        <dbReference type="EMBL" id="KAK3296663.1"/>
    </source>
</evidence>
<reference evidence="3" key="2">
    <citation type="submission" date="2023-06" db="EMBL/GenBank/DDBJ databases">
        <authorList>
            <consortium name="Lawrence Berkeley National Laboratory"/>
            <person name="Haridas S."/>
            <person name="Hensen N."/>
            <person name="Bonometti L."/>
            <person name="Westerberg I."/>
            <person name="Brannstrom I.O."/>
            <person name="Guillou S."/>
            <person name="Cros-Aarteil S."/>
            <person name="Calhoun S."/>
            <person name="Kuo A."/>
            <person name="Mondo S."/>
            <person name="Pangilinan J."/>
            <person name="Riley R."/>
            <person name="Labutti K."/>
            <person name="Andreopoulos B."/>
            <person name="Lipzen A."/>
            <person name="Chen C."/>
            <person name="Yanf M."/>
            <person name="Daum C."/>
            <person name="Ng V."/>
            <person name="Clum A."/>
            <person name="Steindorff A."/>
            <person name="Ohm R."/>
            <person name="Martin F."/>
            <person name="Silar P."/>
            <person name="Natvig D."/>
            <person name="Lalanne C."/>
            <person name="Gautier V."/>
            <person name="Ament-Velasquez S.L."/>
            <person name="Kruys A."/>
            <person name="Hutchinson M.I."/>
            <person name="Powell A.J."/>
            <person name="Barry K."/>
            <person name="Miller A.N."/>
            <person name="Grigoriev I.V."/>
            <person name="Debuchy R."/>
            <person name="Gladieux P."/>
            <person name="Thoren M.H."/>
            <person name="Johannesson H."/>
        </authorList>
    </citation>
    <scope>NUCLEOTIDE SEQUENCE</scope>
    <source>
        <strain evidence="3">CBS 168.71</strain>
    </source>
</reference>
<feature type="region of interest" description="Disordered" evidence="1">
    <location>
        <begin position="394"/>
        <end position="418"/>
    </location>
</feature>
<dbReference type="RefSeq" id="XP_062660177.1">
    <property type="nucleotide sequence ID" value="XM_062806466.1"/>
</dbReference>
<gene>
    <name evidence="3" type="ORF">B0H64DRAFT_440167</name>
</gene>
<dbReference type="InterPro" id="IPR054289">
    <property type="entry name" value="DUF7025"/>
</dbReference>
<evidence type="ECO:0000313" key="4">
    <source>
        <dbReference type="Proteomes" id="UP001278766"/>
    </source>
</evidence>
<reference evidence="3" key="1">
    <citation type="journal article" date="2023" name="Mol. Phylogenet. Evol.">
        <title>Genome-scale phylogeny and comparative genomics of the fungal order Sordariales.</title>
        <authorList>
            <person name="Hensen N."/>
            <person name="Bonometti L."/>
            <person name="Westerberg I."/>
            <person name="Brannstrom I.O."/>
            <person name="Guillou S."/>
            <person name="Cros-Aarteil S."/>
            <person name="Calhoun S."/>
            <person name="Haridas S."/>
            <person name="Kuo A."/>
            <person name="Mondo S."/>
            <person name="Pangilinan J."/>
            <person name="Riley R."/>
            <person name="LaButti K."/>
            <person name="Andreopoulos B."/>
            <person name="Lipzen A."/>
            <person name="Chen C."/>
            <person name="Yan M."/>
            <person name="Daum C."/>
            <person name="Ng V."/>
            <person name="Clum A."/>
            <person name="Steindorff A."/>
            <person name="Ohm R.A."/>
            <person name="Martin F."/>
            <person name="Silar P."/>
            <person name="Natvig D.O."/>
            <person name="Lalanne C."/>
            <person name="Gautier V."/>
            <person name="Ament-Velasquez S.L."/>
            <person name="Kruys A."/>
            <person name="Hutchinson M.I."/>
            <person name="Powell A.J."/>
            <person name="Barry K."/>
            <person name="Miller A.N."/>
            <person name="Grigoriev I.V."/>
            <person name="Debuchy R."/>
            <person name="Gladieux P."/>
            <person name="Hiltunen Thoren M."/>
            <person name="Johannesson H."/>
        </authorList>
    </citation>
    <scope>NUCLEOTIDE SEQUENCE</scope>
    <source>
        <strain evidence="3">CBS 168.71</strain>
    </source>
</reference>
<keyword evidence="4" id="KW-1185">Reference proteome</keyword>